<dbReference type="InterPro" id="IPR001623">
    <property type="entry name" value="DnaJ_domain"/>
</dbReference>
<dbReference type="InterPro" id="IPR036869">
    <property type="entry name" value="J_dom_sf"/>
</dbReference>
<dbReference type="InterPro" id="IPR036410">
    <property type="entry name" value="HSP_DnaJ_Cys-rich_dom_sf"/>
</dbReference>
<dbReference type="GO" id="GO:0042026">
    <property type="term" value="P:protein refolding"/>
    <property type="evidence" value="ECO:0007669"/>
    <property type="project" value="TreeGrafter"/>
</dbReference>
<reference evidence="12 13" key="1">
    <citation type="submission" date="2011-02" db="EMBL/GenBank/DDBJ databases">
        <authorList>
            <person name="Muzny D."/>
            <person name="Qin X."/>
            <person name="Buhay C."/>
            <person name="Dugan-Rocha S."/>
            <person name="Ding Y."/>
            <person name="Chen G."/>
            <person name="Hawes A."/>
            <person name="Holder M."/>
            <person name="Jhangiani S."/>
            <person name="Johnson A."/>
            <person name="Khan Z."/>
            <person name="Li Z."/>
            <person name="Liu W."/>
            <person name="Liu X."/>
            <person name="Perez L."/>
            <person name="Shen H."/>
            <person name="Wang Q."/>
            <person name="Watt J."/>
            <person name="Xi L."/>
            <person name="Xin Y."/>
            <person name="Zhou J."/>
            <person name="Deng J."/>
            <person name="Jiang H."/>
            <person name="Liu Y."/>
            <person name="Qu J."/>
            <person name="Song X.-Z."/>
            <person name="Zhang L."/>
            <person name="Villasana D."/>
            <person name="Johnson A."/>
            <person name="Liu J."/>
            <person name="Liyanage D."/>
            <person name="Lorensuhewa L."/>
            <person name="Robinson T."/>
            <person name="Song A."/>
            <person name="Song B.-B."/>
            <person name="Dinh H."/>
            <person name="Thornton R."/>
            <person name="Coyle M."/>
            <person name="Francisco L."/>
            <person name="Jackson L."/>
            <person name="Javaid M."/>
            <person name="Korchina V."/>
            <person name="Kovar C."/>
            <person name="Mata R."/>
            <person name="Mathew T."/>
            <person name="Ngo R."/>
            <person name="Nguyen L."/>
            <person name="Nguyen N."/>
            <person name="Okwuonu G."/>
            <person name="Ongeri F."/>
            <person name="Pham C."/>
            <person name="Simmons D."/>
            <person name="Wilczek-Boney K."/>
            <person name="Hale W."/>
            <person name="Jakkamsetti A."/>
            <person name="Pham P."/>
            <person name="Ruth R."/>
            <person name="San Lucas F."/>
            <person name="Warren J."/>
            <person name="Zhang J."/>
            <person name="Zhao Z."/>
            <person name="Zhou C."/>
            <person name="Zhu D."/>
            <person name="Lee S."/>
            <person name="Bess C."/>
            <person name="Blankenburg K."/>
            <person name="Forbes L."/>
            <person name="Fu Q."/>
            <person name="Gubbala S."/>
            <person name="Hirani K."/>
            <person name="Jayaseelan J.C."/>
            <person name="Lara F."/>
            <person name="Munidasa M."/>
            <person name="Palculict T."/>
            <person name="Patil S."/>
            <person name="Pu L.-L."/>
            <person name="Saada N."/>
            <person name="Tang L."/>
            <person name="Weissenberger G."/>
            <person name="Zhu Y."/>
            <person name="Hemphill L."/>
            <person name="Shang Y."/>
            <person name="Youmans B."/>
            <person name="Ayvaz T."/>
            <person name="Ross M."/>
            <person name="Santibanez J."/>
            <person name="Aqrawi P."/>
            <person name="Gross S."/>
            <person name="Joshi V."/>
            <person name="Fowler G."/>
            <person name="Nazareth L."/>
            <person name="Reid J."/>
            <person name="Worley K."/>
            <person name="Petrosino J."/>
            <person name="Highlander S."/>
            <person name="Gibbs R."/>
        </authorList>
    </citation>
    <scope>NUCLEOTIDE SEQUENCE [LARGE SCALE GENOMIC DNA]</scope>
    <source>
        <strain evidence="12 13">DSM 15829</strain>
    </source>
</reference>
<feature type="zinc finger region" description="CR-type" evidence="8">
    <location>
        <begin position="164"/>
        <end position="246"/>
    </location>
</feature>
<dbReference type="SUPFAM" id="SSF57938">
    <property type="entry name" value="DnaJ/Hsp40 cysteine-rich domain"/>
    <property type="match status" value="1"/>
</dbReference>
<keyword evidence="9" id="KW-0472">Membrane</keyword>
<evidence type="ECO:0000256" key="9">
    <source>
        <dbReference type="SAM" id="Phobius"/>
    </source>
</evidence>
<dbReference type="SUPFAM" id="SSF46565">
    <property type="entry name" value="Chaperone J-domain"/>
    <property type="match status" value="1"/>
</dbReference>
<keyword evidence="2" id="KW-0677">Repeat</keyword>
<sequence length="379" mass="41430">MGMCMASAQKTNYYDILGVSQSATSSEIRKAFQQKARKLHPDINKAPDAEERFKEVSEAYAVLSDEQKRRRYDASLNGNPFMSQSPYGSQDPFAQGGFSTPDGFDLDDFLRAAGFGPNIGFDFFTQNPSSTSSSESLHEFAYQDIEGKDITVLLHLDDKQAKQGCTKKISYTHFVACDACHGLGAQEELQTLNCPICDGKGTLELDFVMLLGMSSHTMVCSHCKGSGKLIVNPCANCAGSGRSLKKDTVEVLVPTHTHDGHRIVLKHKGHAGTYNKPAHDLIIECVVASERLIAAERLGARCLGFVIPILAIGLYTNTLYYNFVFPAILVIIGTTTLCKRGIVHPLGWWRNAGKAGYTPLLISFCLTVVPVVIRKLLGL</sequence>
<feature type="transmembrane region" description="Helical" evidence="9">
    <location>
        <begin position="355"/>
        <end position="373"/>
    </location>
</feature>
<keyword evidence="4 8" id="KW-0862">Zinc</keyword>
<keyword evidence="5" id="KW-0143">Chaperone</keyword>
<evidence type="ECO:0000313" key="13">
    <source>
        <dbReference type="Proteomes" id="UP000005947"/>
    </source>
</evidence>
<keyword evidence="3 8" id="KW-0863">Zinc-finger</keyword>
<dbReference type="GO" id="GO:0031072">
    <property type="term" value="F:heat shock protein binding"/>
    <property type="evidence" value="ECO:0007669"/>
    <property type="project" value="InterPro"/>
</dbReference>
<dbReference type="GO" id="GO:0051082">
    <property type="term" value="F:unfolded protein binding"/>
    <property type="evidence" value="ECO:0007669"/>
    <property type="project" value="InterPro"/>
</dbReference>
<feature type="transmembrane region" description="Helical" evidence="9">
    <location>
        <begin position="298"/>
        <end position="317"/>
    </location>
</feature>
<dbReference type="Pfam" id="PF00226">
    <property type="entry name" value="DnaJ"/>
    <property type="match status" value="1"/>
</dbReference>
<evidence type="ECO:0000256" key="3">
    <source>
        <dbReference type="ARBA" id="ARBA00022771"/>
    </source>
</evidence>
<keyword evidence="9" id="KW-1133">Transmembrane helix</keyword>
<dbReference type="AlphaFoldDB" id="F1T4V6"/>
<dbReference type="InterPro" id="IPR002939">
    <property type="entry name" value="DnaJ_C"/>
</dbReference>
<evidence type="ECO:0000256" key="4">
    <source>
        <dbReference type="ARBA" id="ARBA00022833"/>
    </source>
</evidence>
<dbReference type="CDD" id="cd06257">
    <property type="entry name" value="DnaJ"/>
    <property type="match status" value="1"/>
</dbReference>
<dbReference type="Pfam" id="PF00684">
    <property type="entry name" value="DnaJ_CXXCXGXG"/>
    <property type="match status" value="1"/>
</dbReference>
<evidence type="ECO:0000256" key="6">
    <source>
        <dbReference type="ARBA" id="ARBA00061004"/>
    </source>
</evidence>
<dbReference type="Proteomes" id="UP000005947">
    <property type="component" value="Unassembled WGS sequence"/>
</dbReference>
<dbReference type="EMBL" id="ACGK02000001">
    <property type="protein sequence ID" value="EGF23750.1"/>
    <property type="molecule type" value="Genomic_DNA"/>
</dbReference>
<evidence type="ECO:0000256" key="1">
    <source>
        <dbReference type="ARBA" id="ARBA00022723"/>
    </source>
</evidence>
<dbReference type="PANTHER" id="PTHR43096">
    <property type="entry name" value="DNAJ HOMOLOG 1, MITOCHONDRIAL-RELATED"/>
    <property type="match status" value="1"/>
</dbReference>
<evidence type="ECO:0000256" key="8">
    <source>
        <dbReference type="PROSITE-ProRule" id="PRU00546"/>
    </source>
</evidence>
<comment type="caution">
    <text evidence="12">The sequence shown here is derived from an EMBL/GenBank/DDBJ whole genome shotgun (WGS) entry which is preliminary data.</text>
</comment>
<dbReference type="SMART" id="SM00271">
    <property type="entry name" value="DnaJ"/>
    <property type="match status" value="1"/>
</dbReference>
<dbReference type="GO" id="GO:0005737">
    <property type="term" value="C:cytoplasm"/>
    <property type="evidence" value="ECO:0007669"/>
    <property type="project" value="TreeGrafter"/>
</dbReference>
<feature type="domain" description="J" evidence="10">
    <location>
        <begin position="12"/>
        <end position="76"/>
    </location>
</feature>
<dbReference type="PANTHER" id="PTHR43096:SF52">
    <property type="entry name" value="DNAJ HOMOLOG 1, MITOCHONDRIAL-RELATED"/>
    <property type="match status" value="1"/>
</dbReference>
<dbReference type="GO" id="GO:0008270">
    <property type="term" value="F:zinc ion binding"/>
    <property type="evidence" value="ECO:0007669"/>
    <property type="project" value="UniProtKB-KW"/>
</dbReference>
<dbReference type="InterPro" id="IPR018253">
    <property type="entry name" value="DnaJ_domain_CS"/>
</dbReference>
<dbReference type="CDD" id="cd10719">
    <property type="entry name" value="DnaJ_zf"/>
    <property type="match status" value="1"/>
</dbReference>
<dbReference type="InterPro" id="IPR001305">
    <property type="entry name" value="HSP_DnaJ_Cys-rich_dom"/>
</dbReference>
<dbReference type="PROSITE" id="PS51188">
    <property type="entry name" value="ZF_CR"/>
    <property type="match status" value="1"/>
</dbReference>
<dbReference type="PRINTS" id="PR00625">
    <property type="entry name" value="JDOMAIN"/>
</dbReference>
<dbReference type="InterPro" id="IPR008971">
    <property type="entry name" value="HSP40/DnaJ_pept-bd"/>
</dbReference>
<dbReference type="PROSITE" id="PS50076">
    <property type="entry name" value="DNAJ_2"/>
    <property type="match status" value="1"/>
</dbReference>
<keyword evidence="1 8" id="KW-0479">Metal-binding</keyword>
<evidence type="ECO:0000259" key="11">
    <source>
        <dbReference type="PROSITE" id="PS51188"/>
    </source>
</evidence>
<evidence type="ECO:0000256" key="2">
    <source>
        <dbReference type="ARBA" id="ARBA00022737"/>
    </source>
</evidence>
<dbReference type="PROSITE" id="PS00636">
    <property type="entry name" value="DNAJ_1"/>
    <property type="match status" value="1"/>
</dbReference>
<keyword evidence="13" id="KW-1185">Reference proteome</keyword>
<gene>
    <name evidence="12" type="ORF">HMPREF0091_10697</name>
</gene>
<evidence type="ECO:0000259" key="10">
    <source>
        <dbReference type="PROSITE" id="PS50076"/>
    </source>
</evidence>
<keyword evidence="9" id="KW-0812">Transmembrane</keyword>
<protein>
    <recommendedName>
        <fullName evidence="7">Chaperone protein DnaJ</fullName>
    </recommendedName>
</protein>
<dbReference type="Gene3D" id="2.60.260.20">
    <property type="entry name" value="Urease metallochaperone UreE, N-terminal domain"/>
    <property type="match status" value="1"/>
</dbReference>
<accession>F1T4V6</accession>
<comment type="similarity">
    <text evidence="6">Belongs to the DnaJ family.</text>
</comment>
<evidence type="ECO:0000313" key="12">
    <source>
        <dbReference type="EMBL" id="EGF23750.1"/>
    </source>
</evidence>
<dbReference type="SUPFAM" id="SSF49493">
    <property type="entry name" value="HSP40/DnaJ peptide-binding domain"/>
    <property type="match status" value="1"/>
</dbReference>
<dbReference type="FunFam" id="2.10.230.10:FF:000002">
    <property type="entry name" value="Molecular chaperone DnaJ"/>
    <property type="match status" value="1"/>
</dbReference>
<feature type="domain" description="CR-type" evidence="11">
    <location>
        <begin position="164"/>
        <end position="246"/>
    </location>
</feature>
<name>F1T4V6_9ACTN</name>
<proteinExistence type="inferred from homology"/>
<evidence type="ECO:0000256" key="7">
    <source>
        <dbReference type="ARBA" id="ARBA00067609"/>
    </source>
</evidence>
<organism evidence="12 13">
    <name type="scientific">Fannyhessea vaginae DSM 15829</name>
    <dbReference type="NCBI Taxonomy" id="525256"/>
    <lineage>
        <taxon>Bacteria</taxon>
        <taxon>Bacillati</taxon>
        <taxon>Actinomycetota</taxon>
        <taxon>Coriobacteriia</taxon>
        <taxon>Coriobacteriales</taxon>
        <taxon>Atopobiaceae</taxon>
        <taxon>Fannyhessea</taxon>
    </lineage>
</organism>
<dbReference type="Gene3D" id="1.10.287.110">
    <property type="entry name" value="DnaJ domain"/>
    <property type="match status" value="1"/>
</dbReference>
<dbReference type="Gene3D" id="2.10.230.10">
    <property type="entry name" value="Heat shock protein DnaJ, cysteine-rich domain"/>
    <property type="match status" value="1"/>
</dbReference>
<dbReference type="eggNOG" id="COG0484">
    <property type="taxonomic scope" value="Bacteria"/>
</dbReference>
<dbReference type="Pfam" id="PF01556">
    <property type="entry name" value="DnaJ_C"/>
    <property type="match status" value="1"/>
</dbReference>
<evidence type="ECO:0000256" key="5">
    <source>
        <dbReference type="ARBA" id="ARBA00023186"/>
    </source>
</evidence>